<evidence type="ECO:0000313" key="2">
    <source>
        <dbReference type="Proteomes" id="UP000587527"/>
    </source>
</evidence>
<reference evidence="1 2" key="1">
    <citation type="submission" date="2020-08" db="EMBL/GenBank/DDBJ databases">
        <title>Sequencing the genomes of 1000 actinobacteria strains.</title>
        <authorList>
            <person name="Klenk H.-P."/>
        </authorList>
    </citation>
    <scope>NUCLEOTIDE SEQUENCE [LARGE SCALE GENOMIC DNA]</scope>
    <source>
        <strain evidence="1 2">DSM 45362</strain>
    </source>
</reference>
<keyword evidence="2" id="KW-1185">Reference proteome</keyword>
<gene>
    <name evidence="1" type="ORF">F4553_003474</name>
</gene>
<accession>A0A841BQW5</accession>
<proteinExistence type="predicted"/>
<dbReference type="EMBL" id="JACHMN010000002">
    <property type="protein sequence ID" value="MBB5870095.1"/>
    <property type="molecule type" value="Genomic_DNA"/>
</dbReference>
<organism evidence="1 2">
    <name type="scientific">Allocatelliglobosispora scoriae</name>
    <dbReference type="NCBI Taxonomy" id="643052"/>
    <lineage>
        <taxon>Bacteria</taxon>
        <taxon>Bacillati</taxon>
        <taxon>Actinomycetota</taxon>
        <taxon>Actinomycetes</taxon>
        <taxon>Micromonosporales</taxon>
        <taxon>Micromonosporaceae</taxon>
        <taxon>Allocatelliglobosispora</taxon>
    </lineage>
</organism>
<name>A0A841BQW5_9ACTN</name>
<evidence type="ECO:0000313" key="1">
    <source>
        <dbReference type="EMBL" id="MBB5870095.1"/>
    </source>
</evidence>
<comment type="caution">
    <text evidence="1">The sequence shown here is derived from an EMBL/GenBank/DDBJ whole genome shotgun (WGS) entry which is preliminary data.</text>
</comment>
<dbReference type="RefSeq" id="WP_184837224.1">
    <property type="nucleotide sequence ID" value="NZ_JACHMN010000002.1"/>
</dbReference>
<dbReference type="Proteomes" id="UP000587527">
    <property type="component" value="Unassembled WGS sequence"/>
</dbReference>
<sequence length="58" mass="6561">MIVPFAREPPFAALHLFLERRDAVSTGDLKIFSTVPERRAGPDRSRAINTVYTDYQPA</sequence>
<protein>
    <submittedName>
        <fullName evidence="1">Uncharacterized protein</fullName>
    </submittedName>
</protein>
<dbReference type="AlphaFoldDB" id="A0A841BQW5"/>